<dbReference type="AlphaFoldDB" id="A0AAE0I828"/>
<proteinExistence type="predicted"/>
<comment type="caution">
    <text evidence="2">The sequence shown here is derived from an EMBL/GenBank/DDBJ whole genome shotgun (WGS) entry which is preliminary data.</text>
</comment>
<feature type="transmembrane region" description="Helical" evidence="1">
    <location>
        <begin position="70"/>
        <end position="87"/>
    </location>
</feature>
<dbReference type="PANTHER" id="PTHR35394">
    <property type="entry name" value="DUF3176 DOMAIN-CONTAINING PROTEIN"/>
    <property type="match status" value="1"/>
</dbReference>
<keyword evidence="3" id="KW-1185">Reference proteome</keyword>
<dbReference type="Pfam" id="PF11374">
    <property type="entry name" value="DUF3176"/>
    <property type="match status" value="1"/>
</dbReference>
<dbReference type="Proteomes" id="UP001286456">
    <property type="component" value="Unassembled WGS sequence"/>
</dbReference>
<keyword evidence="1" id="KW-0472">Membrane</keyword>
<dbReference type="PANTHER" id="PTHR35394:SF5">
    <property type="entry name" value="DUF3176 DOMAIN-CONTAINING PROTEIN"/>
    <property type="match status" value="1"/>
</dbReference>
<keyword evidence="1" id="KW-1133">Transmembrane helix</keyword>
<gene>
    <name evidence="2" type="ORF">B0T19DRAFT_446084</name>
</gene>
<protein>
    <submittedName>
        <fullName evidence="2">Uncharacterized protein</fullName>
    </submittedName>
</protein>
<feature type="transmembrane region" description="Helical" evidence="1">
    <location>
        <begin position="36"/>
        <end position="58"/>
    </location>
</feature>
<sequence>MDDYKGFKSSSDDVNQVFEYSYYPERTNPSKKRPPFWRFWAAEIFFSLTIIVAVLGAYDGKALPRLPMSITLNTFLAFFTTFTKAAFMTPVSEAISQWKWNMFAPRNDGSHGRSLADFQILDAASRGTWGSWVLMYNFRHFVCFAAVFSIVSIFTSPVTQQMIVYATRPAIVPGEATVAYTRVVDNVDSVIKGSIARADYTAMMSTVDNPIENVHAKCSSANCTFDRYKSLAVCMKIKDISEFVHANVAVNYTYADWMGDNWPKQPLLNNNNTPVWNATLPNGLYLLTPLSYAFITAPSDDPIVLNESHNDNFTALGRFFHIYSNAGNISYPGYYNLSTDTEPKVPWEFRAAEILYYACVNTYETQVVSGNSTTRVVSSTNVPLPIESNKPLYNAKCYTSPSFDTQFCEHADPDDMGGDTYLQDPDDPDDPTKNFSISRAYAFEFTKNVYYDLLNAYWSDGVQKHDDYWFSQADIAVREALYGDLWTTTGPAKGAGNYTAAQQIANLGVYYQSTATSLSNEFRTIPDISTVHRGAAWGEETYVSVVWGWAAFLAAQMLLSYLFLAITMVRTARLKMPVLKSSELATLILSADEVRAAVGTVGDLRDAESRAKTMYSSLTAR</sequence>
<dbReference type="EMBL" id="JAUEPO010000006">
    <property type="protein sequence ID" value="KAK3320319.1"/>
    <property type="molecule type" value="Genomic_DNA"/>
</dbReference>
<organism evidence="2 3">
    <name type="scientific">Cercophora scortea</name>
    <dbReference type="NCBI Taxonomy" id="314031"/>
    <lineage>
        <taxon>Eukaryota</taxon>
        <taxon>Fungi</taxon>
        <taxon>Dikarya</taxon>
        <taxon>Ascomycota</taxon>
        <taxon>Pezizomycotina</taxon>
        <taxon>Sordariomycetes</taxon>
        <taxon>Sordariomycetidae</taxon>
        <taxon>Sordariales</taxon>
        <taxon>Lasiosphaeriaceae</taxon>
        <taxon>Cercophora</taxon>
    </lineage>
</organism>
<accession>A0AAE0I828</accession>
<keyword evidence="1" id="KW-0812">Transmembrane</keyword>
<reference evidence="2" key="2">
    <citation type="submission" date="2023-06" db="EMBL/GenBank/DDBJ databases">
        <authorList>
            <consortium name="Lawrence Berkeley National Laboratory"/>
            <person name="Haridas S."/>
            <person name="Hensen N."/>
            <person name="Bonometti L."/>
            <person name="Westerberg I."/>
            <person name="Brannstrom I.O."/>
            <person name="Guillou S."/>
            <person name="Cros-Aarteil S."/>
            <person name="Calhoun S."/>
            <person name="Kuo A."/>
            <person name="Mondo S."/>
            <person name="Pangilinan J."/>
            <person name="Riley R."/>
            <person name="Labutti K."/>
            <person name="Andreopoulos B."/>
            <person name="Lipzen A."/>
            <person name="Chen C."/>
            <person name="Yanf M."/>
            <person name="Daum C."/>
            <person name="Ng V."/>
            <person name="Clum A."/>
            <person name="Steindorff A."/>
            <person name="Ohm R."/>
            <person name="Martin F."/>
            <person name="Silar P."/>
            <person name="Natvig D."/>
            <person name="Lalanne C."/>
            <person name="Gautier V."/>
            <person name="Ament-Velasquez S.L."/>
            <person name="Kruys A."/>
            <person name="Hutchinson M.I."/>
            <person name="Powell A.J."/>
            <person name="Barry K."/>
            <person name="Miller A.N."/>
            <person name="Grigoriev I.V."/>
            <person name="Debuchy R."/>
            <person name="Gladieux P."/>
            <person name="Thoren M.H."/>
            <person name="Johannesson H."/>
        </authorList>
    </citation>
    <scope>NUCLEOTIDE SEQUENCE</scope>
    <source>
        <strain evidence="2">SMH4131-1</strain>
    </source>
</reference>
<feature type="transmembrane region" description="Helical" evidence="1">
    <location>
        <begin position="141"/>
        <end position="159"/>
    </location>
</feature>
<reference evidence="2" key="1">
    <citation type="journal article" date="2023" name="Mol. Phylogenet. Evol.">
        <title>Genome-scale phylogeny and comparative genomics of the fungal order Sordariales.</title>
        <authorList>
            <person name="Hensen N."/>
            <person name="Bonometti L."/>
            <person name="Westerberg I."/>
            <person name="Brannstrom I.O."/>
            <person name="Guillou S."/>
            <person name="Cros-Aarteil S."/>
            <person name="Calhoun S."/>
            <person name="Haridas S."/>
            <person name="Kuo A."/>
            <person name="Mondo S."/>
            <person name="Pangilinan J."/>
            <person name="Riley R."/>
            <person name="LaButti K."/>
            <person name="Andreopoulos B."/>
            <person name="Lipzen A."/>
            <person name="Chen C."/>
            <person name="Yan M."/>
            <person name="Daum C."/>
            <person name="Ng V."/>
            <person name="Clum A."/>
            <person name="Steindorff A."/>
            <person name="Ohm R.A."/>
            <person name="Martin F."/>
            <person name="Silar P."/>
            <person name="Natvig D.O."/>
            <person name="Lalanne C."/>
            <person name="Gautier V."/>
            <person name="Ament-Velasquez S.L."/>
            <person name="Kruys A."/>
            <person name="Hutchinson M.I."/>
            <person name="Powell A.J."/>
            <person name="Barry K."/>
            <person name="Miller A.N."/>
            <person name="Grigoriev I.V."/>
            <person name="Debuchy R."/>
            <person name="Gladieux P."/>
            <person name="Hiltunen Thoren M."/>
            <person name="Johannesson H."/>
        </authorList>
    </citation>
    <scope>NUCLEOTIDE SEQUENCE</scope>
    <source>
        <strain evidence="2">SMH4131-1</strain>
    </source>
</reference>
<feature type="transmembrane region" description="Helical" evidence="1">
    <location>
        <begin position="546"/>
        <end position="566"/>
    </location>
</feature>
<evidence type="ECO:0000256" key="1">
    <source>
        <dbReference type="SAM" id="Phobius"/>
    </source>
</evidence>
<evidence type="ECO:0000313" key="3">
    <source>
        <dbReference type="Proteomes" id="UP001286456"/>
    </source>
</evidence>
<dbReference type="InterPro" id="IPR021514">
    <property type="entry name" value="DUF3176"/>
</dbReference>
<name>A0AAE0I828_9PEZI</name>
<evidence type="ECO:0000313" key="2">
    <source>
        <dbReference type="EMBL" id="KAK3320319.1"/>
    </source>
</evidence>